<reference evidence="2" key="1">
    <citation type="journal article" date="2011" name="PLoS Genet.">
        <title>Genomic analysis of the necrotrophic fungal pathogens Sclerotinia sclerotiorum and Botrytis cinerea.</title>
        <authorList>
            <person name="Amselem J."/>
            <person name="Cuomo C.A."/>
            <person name="van Kan J.A."/>
            <person name="Viaud M."/>
            <person name="Benito E.P."/>
            <person name="Couloux A."/>
            <person name="Coutinho P.M."/>
            <person name="de Vries R.P."/>
            <person name="Dyer P.S."/>
            <person name="Fillinger S."/>
            <person name="Fournier E."/>
            <person name="Gout L."/>
            <person name="Hahn M."/>
            <person name="Kohn L."/>
            <person name="Lapalu N."/>
            <person name="Plummer K.M."/>
            <person name="Pradier J.M."/>
            <person name="Quevillon E."/>
            <person name="Sharon A."/>
            <person name="Simon A."/>
            <person name="ten Have A."/>
            <person name="Tudzynski B."/>
            <person name="Tudzynski P."/>
            <person name="Wincker P."/>
            <person name="Andrew M."/>
            <person name="Anthouard V."/>
            <person name="Beever R.E."/>
            <person name="Beffa R."/>
            <person name="Benoit I."/>
            <person name="Bouzid O."/>
            <person name="Brault B."/>
            <person name="Chen Z."/>
            <person name="Choquer M."/>
            <person name="Collemare J."/>
            <person name="Cotton P."/>
            <person name="Danchin E.G."/>
            <person name="Da Silva C."/>
            <person name="Gautier A."/>
            <person name="Giraud C."/>
            <person name="Giraud T."/>
            <person name="Gonzalez C."/>
            <person name="Grossetete S."/>
            <person name="Guldener U."/>
            <person name="Henrissat B."/>
            <person name="Howlett B.J."/>
            <person name="Kodira C."/>
            <person name="Kretschmer M."/>
            <person name="Lappartient A."/>
            <person name="Leroch M."/>
            <person name="Levis C."/>
            <person name="Mauceli E."/>
            <person name="Neuveglise C."/>
            <person name="Oeser B."/>
            <person name="Pearson M."/>
            <person name="Poulain J."/>
            <person name="Poussereau N."/>
            <person name="Quesneville H."/>
            <person name="Rascle C."/>
            <person name="Schumacher J."/>
            <person name="Segurens B."/>
            <person name="Sexton A."/>
            <person name="Silva E."/>
            <person name="Sirven C."/>
            <person name="Soanes D.M."/>
            <person name="Talbot N.J."/>
            <person name="Templeton M."/>
            <person name="Yandava C."/>
            <person name="Yarden O."/>
            <person name="Zeng Q."/>
            <person name="Rollins J.A."/>
            <person name="Lebrun M.H."/>
            <person name="Dickman M."/>
        </authorList>
    </citation>
    <scope>NUCLEOTIDE SEQUENCE [LARGE SCALE GENOMIC DNA]</scope>
    <source>
        <strain evidence="2">T4</strain>
    </source>
</reference>
<accession>G2XNJ9</accession>
<dbReference type="Proteomes" id="UP000008177">
    <property type="component" value="Unplaced contigs"/>
</dbReference>
<evidence type="ECO:0000313" key="2">
    <source>
        <dbReference type="Proteomes" id="UP000008177"/>
    </source>
</evidence>
<dbReference type="InParanoid" id="G2XNJ9"/>
<organism evidence="1 2">
    <name type="scientific">Botryotinia fuckeliana (strain T4)</name>
    <name type="common">Noble rot fungus</name>
    <name type="synonym">Botrytis cinerea</name>
    <dbReference type="NCBI Taxonomy" id="999810"/>
    <lineage>
        <taxon>Eukaryota</taxon>
        <taxon>Fungi</taxon>
        <taxon>Dikarya</taxon>
        <taxon>Ascomycota</taxon>
        <taxon>Pezizomycotina</taxon>
        <taxon>Leotiomycetes</taxon>
        <taxon>Helotiales</taxon>
        <taxon>Sclerotiniaceae</taxon>
        <taxon>Botrytis</taxon>
    </lineage>
</organism>
<protein>
    <submittedName>
        <fullName evidence="1">Uncharacterized protein</fullName>
    </submittedName>
</protein>
<dbReference type="EMBL" id="FQ790246">
    <property type="protein sequence ID" value="CCD42455.1"/>
    <property type="molecule type" value="Genomic_DNA"/>
</dbReference>
<sequence>MRCFTYSDLGITKLASNDTYTTRAIWRNVILDPRFRLDDPIPAQCSLAFAKTP</sequence>
<dbReference type="AlphaFoldDB" id="G2XNJ9"/>
<name>G2XNJ9_BOTF4</name>
<dbReference type="HOGENOM" id="CLU_3068344_0_0_1"/>
<evidence type="ECO:0000313" key="1">
    <source>
        <dbReference type="EMBL" id="CCD42455.1"/>
    </source>
</evidence>
<proteinExistence type="predicted"/>
<gene>
    <name evidence="1" type="ORF">BofuT4_uP075380.1</name>
</gene>